<reference evidence="1 2" key="1">
    <citation type="submission" date="2014-04" db="EMBL/GenBank/DDBJ databases">
        <authorList>
            <consortium name="DOE Joint Genome Institute"/>
            <person name="Kuo A."/>
            <person name="Kohler A."/>
            <person name="Costa M.D."/>
            <person name="Nagy L.G."/>
            <person name="Floudas D."/>
            <person name="Copeland A."/>
            <person name="Barry K.W."/>
            <person name="Cichocki N."/>
            <person name="Veneault-Fourrey C."/>
            <person name="LaButti K."/>
            <person name="Lindquist E.A."/>
            <person name="Lipzen A."/>
            <person name="Lundell T."/>
            <person name="Morin E."/>
            <person name="Murat C."/>
            <person name="Sun H."/>
            <person name="Tunlid A."/>
            <person name="Henrissat B."/>
            <person name="Grigoriev I.V."/>
            <person name="Hibbett D.S."/>
            <person name="Martin F."/>
            <person name="Nordberg H.P."/>
            <person name="Cantor M.N."/>
            <person name="Hua S.X."/>
        </authorList>
    </citation>
    <scope>NUCLEOTIDE SEQUENCE [LARGE SCALE GENOMIC DNA]</scope>
    <source>
        <strain evidence="1 2">441</strain>
    </source>
</reference>
<proteinExistence type="predicted"/>
<dbReference type="EMBL" id="KN833857">
    <property type="protein sequence ID" value="KIK16441.1"/>
    <property type="molecule type" value="Genomic_DNA"/>
</dbReference>
<dbReference type="Proteomes" id="UP000054018">
    <property type="component" value="Unassembled WGS sequence"/>
</dbReference>
<name>A0A0C9YIE2_9AGAM</name>
<organism evidence="1 2">
    <name type="scientific">Pisolithus microcarpus 441</name>
    <dbReference type="NCBI Taxonomy" id="765257"/>
    <lineage>
        <taxon>Eukaryota</taxon>
        <taxon>Fungi</taxon>
        <taxon>Dikarya</taxon>
        <taxon>Basidiomycota</taxon>
        <taxon>Agaricomycotina</taxon>
        <taxon>Agaricomycetes</taxon>
        <taxon>Agaricomycetidae</taxon>
        <taxon>Boletales</taxon>
        <taxon>Sclerodermatineae</taxon>
        <taxon>Pisolithaceae</taxon>
        <taxon>Pisolithus</taxon>
    </lineage>
</organism>
<sequence>MGWYSMLREHMEQKELCQLGGSDGIVSGDEYSLLGETIHYNQYGSMGSGSMDIEFHSLSGTGNCFNIHTIQSVSQSLSLCASSTGFDIVFDEGMDIWPGIFTTDKLNCAVLSEVTSQRVVMFIPEYS</sequence>
<keyword evidence="2" id="KW-1185">Reference proteome</keyword>
<dbReference type="HOGENOM" id="CLU_1971383_0_0_1"/>
<reference evidence="2" key="2">
    <citation type="submission" date="2015-01" db="EMBL/GenBank/DDBJ databases">
        <title>Evolutionary Origins and Diversification of the Mycorrhizal Mutualists.</title>
        <authorList>
            <consortium name="DOE Joint Genome Institute"/>
            <consortium name="Mycorrhizal Genomics Consortium"/>
            <person name="Kohler A."/>
            <person name="Kuo A."/>
            <person name="Nagy L.G."/>
            <person name="Floudas D."/>
            <person name="Copeland A."/>
            <person name="Barry K.W."/>
            <person name="Cichocki N."/>
            <person name="Veneault-Fourrey C."/>
            <person name="LaButti K."/>
            <person name="Lindquist E.A."/>
            <person name="Lipzen A."/>
            <person name="Lundell T."/>
            <person name="Morin E."/>
            <person name="Murat C."/>
            <person name="Riley R."/>
            <person name="Ohm R."/>
            <person name="Sun H."/>
            <person name="Tunlid A."/>
            <person name="Henrissat B."/>
            <person name="Grigoriev I.V."/>
            <person name="Hibbett D.S."/>
            <person name="Martin F."/>
        </authorList>
    </citation>
    <scope>NUCLEOTIDE SEQUENCE [LARGE SCALE GENOMIC DNA]</scope>
    <source>
        <strain evidence="2">441</strain>
    </source>
</reference>
<evidence type="ECO:0000313" key="2">
    <source>
        <dbReference type="Proteomes" id="UP000054018"/>
    </source>
</evidence>
<dbReference type="AlphaFoldDB" id="A0A0C9YIE2"/>
<protein>
    <submittedName>
        <fullName evidence="1">Uncharacterized protein</fullName>
    </submittedName>
</protein>
<accession>A0A0C9YIE2</accession>
<evidence type="ECO:0000313" key="1">
    <source>
        <dbReference type="EMBL" id="KIK16441.1"/>
    </source>
</evidence>
<gene>
    <name evidence="1" type="ORF">PISMIDRAFT_113329</name>
</gene>